<dbReference type="SUPFAM" id="SSF50494">
    <property type="entry name" value="Trypsin-like serine proteases"/>
    <property type="match status" value="1"/>
</dbReference>
<reference evidence="2" key="1">
    <citation type="submission" date="2022-11" db="UniProtKB">
        <authorList>
            <consortium name="WormBaseParasite"/>
        </authorList>
    </citation>
    <scope>IDENTIFICATION</scope>
</reference>
<dbReference type="WBParaSite" id="nRc.2.0.1.t47559-RA">
    <property type="protein sequence ID" value="nRc.2.0.1.t47559-RA"/>
    <property type="gene ID" value="nRc.2.0.1.g47559"/>
</dbReference>
<evidence type="ECO:0000313" key="1">
    <source>
        <dbReference type="Proteomes" id="UP000887565"/>
    </source>
</evidence>
<organism evidence="1 2">
    <name type="scientific">Romanomermis culicivorax</name>
    <name type="common">Nematode worm</name>
    <dbReference type="NCBI Taxonomy" id="13658"/>
    <lineage>
        <taxon>Eukaryota</taxon>
        <taxon>Metazoa</taxon>
        <taxon>Ecdysozoa</taxon>
        <taxon>Nematoda</taxon>
        <taxon>Enoplea</taxon>
        <taxon>Dorylaimia</taxon>
        <taxon>Mermithida</taxon>
        <taxon>Mermithoidea</taxon>
        <taxon>Mermithidae</taxon>
        <taxon>Romanomermis</taxon>
    </lineage>
</organism>
<name>A0A915L937_ROMCU</name>
<dbReference type="InterPro" id="IPR009003">
    <property type="entry name" value="Peptidase_S1_PA"/>
</dbReference>
<evidence type="ECO:0000313" key="2">
    <source>
        <dbReference type="WBParaSite" id="nRc.2.0.1.t47559-RA"/>
    </source>
</evidence>
<proteinExistence type="predicted"/>
<keyword evidence="1" id="KW-1185">Reference proteome</keyword>
<protein>
    <submittedName>
        <fullName evidence="2">Peptidase S1 domain-containing protein</fullName>
    </submittedName>
</protein>
<sequence length="103" mass="11254">MALLEVGSKQCGAFLVNLGQAAGNYSDILLTAAHCLKRCSSPWSECEAKEGAINFGEDDQFQSTTIMEHQCVGVLLNESALTGAGRKDRTRFVLTSRRCIREK</sequence>
<dbReference type="AlphaFoldDB" id="A0A915L937"/>
<accession>A0A915L937</accession>
<dbReference type="Proteomes" id="UP000887565">
    <property type="component" value="Unplaced"/>
</dbReference>